<gene>
    <name evidence="1" type="ORF">GCM10011610_40550</name>
</gene>
<dbReference type="Proteomes" id="UP000658127">
    <property type="component" value="Unassembled WGS sequence"/>
</dbReference>
<accession>A0ABQ2KLD6</accession>
<reference evidence="2" key="1">
    <citation type="journal article" date="2019" name="Int. J. Syst. Evol. Microbiol.">
        <title>The Global Catalogue of Microorganisms (GCM) 10K type strain sequencing project: providing services to taxonomists for standard genome sequencing and annotation.</title>
        <authorList>
            <consortium name="The Broad Institute Genomics Platform"/>
            <consortium name="The Broad Institute Genome Sequencing Center for Infectious Disease"/>
            <person name="Wu L."/>
            <person name="Ma J."/>
        </authorList>
    </citation>
    <scope>NUCLEOTIDE SEQUENCE [LARGE SCALE GENOMIC DNA]</scope>
    <source>
        <strain evidence="2">CGMCC 4.7329</strain>
    </source>
</reference>
<comment type="caution">
    <text evidence="1">The sequence shown here is derived from an EMBL/GenBank/DDBJ whole genome shotgun (WGS) entry which is preliminary data.</text>
</comment>
<evidence type="ECO:0000313" key="2">
    <source>
        <dbReference type="Proteomes" id="UP000658127"/>
    </source>
</evidence>
<organism evidence="1 2">
    <name type="scientific">Nocardia rhizosphaerihabitans</name>
    <dbReference type="NCBI Taxonomy" id="1691570"/>
    <lineage>
        <taxon>Bacteria</taxon>
        <taxon>Bacillati</taxon>
        <taxon>Actinomycetota</taxon>
        <taxon>Actinomycetes</taxon>
        <taxon>Mycobacteriales</taxon>
        <taxon>Nocardiaceae</taxon>
        <taxon>Nocardia</taxon>
    </lineage>
</organism>
<dbReference type="EMBL" id="BMNE01000004">
    <property type="protein sequence ID" value="GGN85872.1"/>
    <property type="molecule type" value="Genomic_DNA"/>
</dbReference>
<sequence>MAEMSGAEAELRRLGESLLTQVRGIAALVTPAAVIPDSALPAAPEVAEWTDPLRYRFSLRAQTALPAEIPADEAVRRTVEAFAAGGFDIAEERRAGTVAARIVVTGNRDGFRIDVRVWPETGDVVYAGVTPALALRAPQAAELPEPVRTRATVEPGHVLCYECDGLGWCPACGGRGWVLDDAGVRQPCPECREQRVCPICRGAGQLQIARLRPAERAFYPELAGRPDGEDES</sequence>
<keyword evidence="2" id="KW-1185">Reference proteome</keyword>
<evidence type="ECO:0000313" key="1">
    <source>
        <dbReference type="EMBL" id="GGN85872.1"/>
    </source>
</evidence>
<dbReference type="RefSeq" id="WP_229739978.1">
    <property type="nucleotide sequence ID" value="NZ_BMNE01000004.1"/>
</dbReference>
<protein>
    <submittedName>
        <fullName evidence="1">Uncharacterized protein</fullName>
    </submittedName>
</protein>
<proteinExistence type="predicted"/>
<name>A0ABQ2KLD6_9NOCA</name>